<evidence type="ECO:0000313" key="4">
    <source>
        <dbReference type="Proteomes" id="UP000278886"/>
    </source>
</evidence>
<dbReference type="InterPro" id="IPR002765">
    <property type="entry name" value="UPF0145_YbjQ-like"/>
</dbReference>
<dbReference type="HAMAP" id="MF_00338">
    <property type="entry name" value="UPF0145"/>
    <property type="match status" value="1"/>
</dbReference>
<accession>A0A387BHZ1</accession>
<name>A0A387BHZ1_9MICO</name>
<dbReference type="Gene3D" id="3.30.110.70">
    <property type="entry name" value="Hypothetical protein apc22750. Chain B"/>
    <property type="match status" value="1"/>
</dbReference>
<sequence>MFVVTSDEIPGYRITQAHGHVLGTIVRTLSPGEGLSAGFGSMGGGEIPAYSKLMWENRQEAVNRMWADAVQRGANAVIGMRFDSNEFGEVSEACAYGTAVTVEPV</sequence>
<comment type="similarity">
    <text evidence="1 2">Belongs to the UPF0145 family.</text>
</comment>
<dbReference type="OrthoDB" id="9796448at2"/>
<dbReference type="RefSeq" id="WP_120762507.1">
    <property type="nucleotide sequence ID" value="NZ_CP032630.1"/>
</dbReference>
<keyword evidence="4" id="KW-1185">Reference proteome</keyword>
<protein>
    <recommendedName>
        <fullName evidence="2">UPF0145 protein D7I47_07770</fullName>
    </recommendedName>
</protein>
<dbReference type="AlphaFoldDB" id="A0A387BHZ1"/>
<dbReference type="PANTHER" id="PTHR34068">
    <property type="entry name" value="UPF0145 PROTEIN YBJQ"/>
    <property type="match status" value="1"/>
</dbReference>
<organism evidence="3 4">
    <name type="scientific">Protaetiibacter intestinalis</name>
    <dbReference type="NCBI Taxonomy" id="2419774"/>
    <lineage>
        <taxon>Bacteria</taxon>
        <taxon>Bacillati</taxon>
        <taxon>Actinomycetota</taxon>
        <taxon>Actinomycetes</taxon>
        <taxon>Micrococcales</taxon>
        <taxon>Microbacteriaceae</taxon>
        <taxon>Protaetiibacter</taxon>
    </lineage>
</organism>
<dbReference type="InterPro" id="IPR035439">
    <property type="entry name" value="UPF0145_dom_sf"/>
</dbReference>
<gene>
    <name evidence="3" type="ORF">D7I47_07770</name>
</gene>
<proteinExistence type="inferred from homology"/>
<dbReference type="PANTHER" id="PTHR34068:SF2">
    <property type="entry name" value="UPF0145 PROTEIN SCO3412"/>
    <property type="match status" value="1"/>
</dbReference>
<dbReference type="EMBL" id="CP032630">
    <property type="protein sequence ID" value="AYF98160.1"/>
    <property type="molecule type" value="Genomic_DNA"/>
</dbReference>
<reference evidence="4" key="1">
    <citation type="submission" date="2018-09" db="EMBL/GenBank/DDBJ databases">
        <title>Genome sequencing of strain 2DFWR-13.</title>
        <authorList>
            <person name="Heo J."/>
            <person name="Kim S.-J."/>
            <person name="Kwon S.-W."/>
        </authorList>
    </citation>
    <scope>NUCLEOTIDE SEQUENCE [LARGE SCALE GENOMIC DNA]</scope>
    <source>
        <strain evidence="4">2DFWR-13</strain>
    </source>
</reference>
<evidence type="ECO:0000313" key="3">
    <source>
        <dbReference type="EMBL" id="AYF98160.1"/>
    </source>
</evidence>
<dbReference type="SUPFAM" id="SSF117782">
    <property type="entry name" value="YbjQ-like"/>
    <property type="match status" value="1"/>
</dbReference>
<evidence type="ECO:0000256" key="1">
    <source>
        <dbReference type="ARBA" id="ARBA00010751"/>
    </source>
</evidence>
<evidence type="ECO:0000256" key="2">
    <source>
        <dbReference type="HAMAP-Rule" id="MF_00338"/>
    </source>
</evidence>
<dbReference type="Proteomes" id="UP000278886">
    <property type="component" value="Chromosome"/>
</dbReference>
<dbReference type="Pfam" id="PF01906">
    <property type="entry name" value="YbjQ_1"/>
    <property type="match status" value="1"/>
</dbReference>
<dbReference type="KEGG" id="lyd:D7I47_07770"/>